<comment type="caution">
    <text evidence="11">The sequence shown here is derived from an EMBL/GenBank/DDBJ whole genome shotgun (WGS) entry which is preliminary data.</text>
</comment>
<dbReference type="InterPro" id="IPR002145">
    <property type="entry name" value="CopG"/>
</dbReference>
<dbReference type="SUPFAM" id="SSF55021">
    <property type="entry name" value="ACT-like"/>
    <property type="match status" value="1"/>
</dbReference>
<feature type="domain" description="Transcription factor NikR nickel binding C-terminal" evidence="10">
    <location>
        <begin position="61"/>
        <end position="136"/>
    </location>
</feature>
<dbReference type="GO" id="GO:0003677">
    <property type="term" value="F:DNA binding"/>
    <property type="evidence" value="ECO:0007669"/>
    <property type="project" value="UniProtKB-KW"/>
</dbReference>
<evidence type="ECO:0000256" key="8">
    <source>
        <dbReference type="HAMAP-Rule" id="MF_00476"/>
    </source>
</evidence>
<dbReference type="OrthoDB" id="7582516at2"/>
<evidence type="ECO:0000256" key="2">
    <source>
        <dbReference type="ARBA" id="ARBA00008478"/>
    </source>
</evidence>
<keyword evidence="6 8" id="KW-0238">DNA-binding</keyword>
<evidence type="ECO:0000313" key="11">
    <source>
        <dbReference type="EMBL" id="PVX31089.1"/>
    </source>
</evidence>
<sequence length="159" mass="17716">MKEPSSSLARLSMSLPAELFRQLDEMVEDRGLPSRSQLIAELIRDELAEQSAASRPEEMLAGTITLVYRADLGRVRHQLAQTQAEYLKEVISSQHVFLEDDQSLEVLLVQGPARRLRDLCDALRKVRGVQQLRLFTTTALLPPLHEQDEAAAPTGSKAA</sequence>
<evidence type="ECO:0000256" key="7">
    <source>
        <dbReference type="ARBA" id="ARBA00023163"/>
    </source>
</evidence>
<accession>A0A2U0SIE8</accession>
<dbReference type="Gene3D" id="3.30.70.1150">
    <property type="entry name" value="ACT-like. Chain A, domain 2"/>
    <property type="match status" value="1"/>
</dbReference>
<evidence type="ECO:0000256" key="3">
    <source>
        <dbReference type="ARBA" id="ARBA00022596"/>
    </source>
</evidence>
<comment type="similarity">
    <text evidence="2 8">Belongs to the transcriptional regulatory CopG/NikR family.</text>
</comment>
<dbReference type="EMBL" id="QENQ01000001">
    <property type="protein sequence ID" value="PVX31089.1"/>
    <property type="molecule type" value="Genomic_DNA"/>
</dbReference>
<dbReference type="InterPro" id="IPR010985">
    <property type="entry name" value="Ribbon_hlx_hlx"/>
</dbReference>
<keyword evidence="7 8" id="KW-0804">Transcription</keyword>
<dbReference type="InterPro" id="IPR045865">
    <property type="entry name" value="ACT-like_dom_sf"/>
</dbReference>
<evidence type="ECO:0000259" key="9">
    <source>
        <dbReference type="Pfam" id="PF01402"/>
    </source>
</evidence>
<keyword evidence="5 8" id="KW-0805">Transcription regulation</keyword>
<dbReference type="CDD" id="cd22231">
    <property type="entry name" value="RHH_NikR_HicB-like"/>
    <property type="match status" value="1"/>
</dbReference>
<evidence type="ECO:0000256" key="5">
    <source>
        <dbReference type="ARBA" id="ARBA00023015"/>
    </source>
</evidence>
<comment type="function">
    <text evidence="8">Transcriptional regulator.</text>
</comment>
<dbReference type="InterPro" id="IPR014864">
    <property type="entry name" value="TF_NikR_Ni-bd_C"/>
</dbReference>
<evidence type="ECO:0000256" key="1">
    <source>
        <dbReference type="ARBA" id="ARBA00001967"/>
    </source>
</evidence>
<dbReference type="GO" id="GO:0016151">
    <property type="term" value="F:nickel cation binding"/>
    <property type="evidence" value="ECO:0007669"/>
    <property type="project" value="UniProtKB-UniRule"/>
</dbReference>
<evidence type="ECO:0000256" key="4">
    <source>
        <dbReference type="ARBA" id="ARBA00022723"/>
    </source>
</evidence>
<dbReference type="AlphaFoldDB" id="A0A2U0SIE8"/>
<dbReference type="PANTHER" id="PTHR34719">
    <property type="entry name" value="NICKEL-RESPONSIVE REGULATOR"/>
    <property type="match status" value="1"/>
</dbReference>
<evidence type="ECO:0000313" key="12">
    <source>
        <dbReference type="Proteomes" id="UP000245890"/>
    </source>
</evidence>
<dbReference type="Pfam" id="PF01402">
    <property type="entry name" value="RHH_1"/>
    <property type="match status" value="1"/>
</dbReference>
<dbReference type="HAMAP" id="MF_00476">
    <property type="entry name" value="NikR"/>
    <property type="match status" value="1"/>
</dbReference>
<keyword evidence="3" id="KW-0533">Nickel</keyword>
<dbReference type="SUPFAM" id="SSF47598">
    <property type="entry name" value="Ribbon-helix-helix"/>
    <property type="match status" value="1"/>
</dbReference>
<evidence type="ECO:0000259" key="10">
    <source>
        <dbReference type="Pfam" id="PF08753"/>
    </source>
</evidence>
<dbReference type="InterPro" id="IPR027271">
    <property type="entry name" value="Acetolactate_synth/TF_NikR_C"/>
</dbReference>
<feature type="domain" description="Ribbon-helix-helix protein CopG" evidence="9">
    <location>
        <begin position="10"/>
        <end position="49"/>
    </location>
</feature>
<gene>
    <name evidence="11" type="ORF">DD559_18570</name>
</gene>
<evidence type="ECO:0000256" key="6">
    <source>
        <dbReference type="ARBA" id="ARBA00023125"/>
    </source>
</evidence>
<organism evidence="11 12">
    <name type="scientific">Sphingomonas pokkalii</name>
    <dbReference type="NCBI Taxonomy" id="2175090"/>
    <lineage>
        <taxon>Bacteria</taxon>
        <taxon>Pseudomonadati</taxon>
        <taxon>Pseudomonadota</taxon>
        <taxon>Alphaproteobacteria</taxon>
        <taxon>Sphingomonadales</taxon>
        <taxon>Sphingomonadaceae</taxon>
        <taxon>Sphingomonas</taxon>
    </lineage>
</organism>
<dbReference type="GO" id="GO:0003700">
    <property type="term" value="F:DNA-binding transcription factor activity"/>
    <property type="evidence" value="ECO:0007669"/>
    <property type="project" value="UniProtKB-UniRule"/>
</dbReference>
<dbReference type="InterPro" id="IPR013321">
    <property type="entry name" value="Arc_rbn_hlx_hlx"/>
</dbReference>
<dbReference type="InterPro" id="IPR022988">
    <property type="entry name" value="Ni_resp_reg_NikR"/>
</dbReference>
<name>A0A2U0SIE8_9SPHN</name>
<dbReference type="InterPro" id="IPR050192">
    <property type="entry name" value="CopG/NikR_regulator"/>
</dbReference>
<proteinExistence type="inferred from homology"/>
<dbReference type="Proteomes" id="UP000245890">
    <property type="component" value="Unassembled WGS sequence"/>
</dbReference>
<dbReference type="Gene3D" id="1.10.1220.10">
    <property type="entry name" value="Met repressor-like"/>
    <property type="match status" value="1"/>
</dbReference>
<protein>
    <recommendedName>
        <fullName evidence="8">Putative nickel-responsive regulator</fullName>
    </recommendedName>
</protein>
<comment type="cofactor">
    <cofactor evidence="1">
        <name>Ni(2+)</name>
        <dbReference type="ChEBI" id="CHEBI:49786"/>
    </cofactor>
</comment>
<comment type="caution">
    <text evidence="8">Lacks conserved residue(s) required for the propagation of feature annotation.</text>
</comment>
<dbReference type="PANTHER" id="PTHR34719:SF2">
    <property type="entry name" value="NICKEL-RESPONSIVE REGULATOR"/>
    <property type="match status" value="1"/>
</dbReference>
<reference evidence="11 12" key="1">
    <citation type="submission" date="2018-05" db="EMBL/GenBank/DDBJ databases">
        <title>Description of Sphingomonas pokkalii sp nov, isolated from the rhizosphere of saline tolerant pokkali rice and its draft genome analysis.</title>
        <authorList>
            <person name="Menon R."/>
            <person name="Kumari S."/>
            <person name="Rameshkumar N."/>
        </authorList>
    </citation>
    <scope>NUCLEOTIDE SEQUENCE [LARGE SCALE GENOMIC DNA]</scope>
    <source>
        <strain evidence="11 12">L3B27</strain>
    </source>
</reference>
<dbReference type="GO" id="GO:0010045">
    <property type="term" value="P:response to nickel cation"/>
    <property type="evidence" value="ECO:0007669"/>
    <property type="project" value="InterPro"/>
</dbReference>
<dbReference type="Pfam" id="PF08753">
    <property type="entry name" value="NikR_C"/>
    <property type="match status" value="1"/>
</dbReference>
<keyword evidence="4" id="KW-0479">Metal-binding</keyword>
<keyword evidence="12" id="KW-1185">Reference proteome</keyword>